<organism evidence="2">
    <name type="scientific">Sheuella amnicola</name>
    <dbReference type="NCBI Taxonomy" id="2707330"/>
    <lineage>
        <taxon>Bacteria</taxon>
        <taxon>Pseudomonadati</taxon>
        <taxon>Pseudomonadota</taxon>
        <taxon>Betaproteobacteria</taxon>
        <taxon>Burkholderiales</taxon>
        <taxon>Alcaligenaceae</taxon>
        <taxon>Sheuella</taxon>
    </lineage>
</organism>
<dbReference type="AlphaFoldDB" id="A0A6B2QTX8"/>
<dbReference type="EMBL" id="JAAGRN010000001">
    <property type="protein sequence ID" value="NDY81642.1"/>
    <property type="molecule type" value="Genomic_DNA"/>
</dbReference>
<reference evidence="2" key="1">
    <citation type="submission" date="2020-02" db="EMBL/GenBank/DDBJ databases">
        <authorList>
            <person name="Chen W.-M."/>
        </authorList>
    </citation>
    <scope>NUCLEOTIDE SEQUENCE</scope>
    <source>
        <strain evidence="2">NBD-18</strain>
    </source>
</reference>
<proteinExistence type="predicted"/>
<dbReference type="RefSeq" id="WP_163650934.1">
    <property type="nucleotide sequence ID" value="NZ_JAAGRN010000001.1"/>
</dbReference>
<gene>
    <name evidence="2" type="ORF">G3I67_00205</name>
</gene>
<dbReference type="PANTHER" id="PTHR47472:SF1">
    <property type="entry name" value="DUF1446-DOMAIN-CONTAINING PROTEIN"/>
    <property type="match status" value="1"/>
</dbReference>
<feature type="domain" description="AtuA-like ferredoxin-fold" evidence="1">
    <location>
        <begin position="16"/>
        <end position="114"/>
    </location>
</feature>
<dbReference type="Pfam" id="PF23544">
    <property type="entry name" value="AtuA_ferredoxin"/>
    <property type="match status" value="1"/>
</dbReference>
<evidence type="ECO:0000313" key="2">
    <source>
        <dbReference type="EMBL" id="NDY81642.1"/>
    </source>
</evidence>
<dbReference type="PANTHER" id="PTHR47472">
    <property type="entry name" value="PROPIONYL-COA CARBOXYLASE"/>
    <property type="match status" value="1"/>
</dbReference>
<name>A0A6B2QTX8_9BURK</name>
<sequence length="126" mass="13678">MTTNQSNHTPDTFVTVPLHRVAHGRAGDKGNRLNVSIMPYDSDAFSLLAEQLTEQCVLGLYKHRGASSVKRYDLPLLPAMNFVIDDVLEGGVNGSLNLDGHGKSNSFILLAMPVRVPAKFVKQSAS</sequence>
<accession>A0A6B2QTX8</accession>
<protein>
    <recommendedName>
        <fullName evidence="1">AtuA-like ferredoxin-fold domain-containing protein</fullName>
    </recommendedName>
</protein>
<evidence type="ECO:0000259" key="1">
    <source>
        <dbReference type="Pfam" id="PF23544"/>
    </source>
</evidence>
<dbReference type="InterPro" id="IPR056362">
    <property type="entry name" value="AtuA-like_ferredoxin_dom"/>
</dbReference>
<comment type="caution">
    <text evidence="2">The sequence shown here is derived from an EMBL/GenBank/DDBJ whole genome shotgun (WGS) entry which is preliminary data.</text>
</comment>